<sequence>MADSSPAPVTNGTAAPVATSPPAASPPGVTGTSAPPGNAADEPEALEVADPATDTDDDGSSIDDRISSYTASITSSIADYPTEYGRRYHAFRPGSYLMPNDEDEMDRLDLTHAMMLKLLDNRLYQAPLEKDKIQKILDIGTGTGIWAMEMGDLFPNAEVYGNDLSPIQPDWVPPNVKFEIDDVESPWLEDRKYDFIFCRYMIGAIADWPKLVKSIYDNLNPGGWAEFVDMSAEYYSDDGTLREEHATHKWNKMLLGGIVKMGREGRPGPFLQGWVRDAGFENMFHKKMKMPIGPWPKDRHHQELGWINLSQVLQGLEGFSMRVLTGVLDWTAEEVQVLLAQVRKELKNFHEFHSQFDVHVVYGQKPLEAETQETTETA</sequence>
<reference evidence="4" key="1">
    <citation type="journal article" date="2023" name="bioRxiv">
        <title>Complete genome of the Medicago anthracnose fungus, Colletotrichum destructivum, reveals a mini-chromosome-like region within a core chromosome.</title>
        <authorList>
            <person name="Lapalu N."/>
            <person name="Simon A."/>
            <person name="Lu A."/>
            <person name="Plaumann P.-L."/>
            <person name="Amselem J."/>
            <person name="Pigne S."/>
            <person name="Auger A."/>
            <person name="Koch C."/>
            <person name="Dallery J.-F."/>
            <person name="O'Connell R.J."/>
        </authorList>
    </citation>
    <scope>NUCLEOTIDE SEQUENCE [LARGE SCALE GENOMIC DNA]</scope>
    <source>
        <strain evidence="4">CBS 520.97</strain>
    </source>
</reference>
<evidence type="ECO:0000313" key="4">
    <source>
        <dbReference type="Proteomes" id="UP001322277"/>
    </source>
</evidence>
<dbReference type="PANTHER" id="PTHR43591">
    <property type="entry name" value="METHYLTRANSFERASE"/>
    <property type="match status" value="1"/>
</dbReference>
<dbReference type="GO" id="GO:0008168">
    <property type="term" value="F:methyltransferase activity"/>
    <property type="evidence" value="ECO:0007669"/>
    <property type="project" value="UniProtKB-KW"/>
</dbReference>
<keyword evidence="3" id="KW-0489">Methyltransferase</keyword>
<evidence type="ECO:0000256" key="2">
    <source>
        <dbReference type="SAM" id="MobiDB-lite"/>
    </source>
</evidence>
<feature type="compositionally biased region" description="Acidic residues" evidence="2">
    <location>
        <begin position="41"/>
        <end position="61"/>
    </location>
</feature>
<dbReference type="CDD" id="cd02440">
    <property type="entry name" value="AdoMet_MTases"/>
    <property type="match status" value="1"/>
</dbReference>
<dbReference type="GeneID" id="87947314"/>
<dbReference type="Gene3D" id="3.40.50.150">
    <property type="entry name" value="Vaccinia Virus protein VP39"/>
    <property type="match status" value="1"/>
</dbReference>
<feature type="region of interest" description="Disordered" evidence="2">
    <location>
        <begin position="1"/>
        <end position="65"/>
    </location>
</feature>
<dbReference type="InterPro" id="IPR029063">
    <property type="entry name" value="SAM-dependent_MTases_sf"/>
</dbReference>
<name>A0AAX4IRM2_9PEZI</name>
<proteinExistence type="inferred from homology"/>
<dbReference type="GO" id="GO:0032259">
    <property type="term" value="P:methylation"/>
    <property type="evidence" value="ECO:0007669"/>
    <property type="project" value="UniProtKB-KW"/>
</dbReference>
<dbReference type="SUPFAM" id="SSF53335">
    <property type="entry name" value="S-adenosyl-L-methionine-dependent methyltransferases"/>
    <property type="match status" value="1"/>
</dbReference>
<organism evidence="3 4">
    <name type="scientific">Colletotrichum destructivum</name>
    <dbReference type="NCBI Taxonomy" id="34406"/>
    <lineage>
        <taxon>Eukaryota</taxon>
        <taxon>Fungi</taxon>
        <taxon>Dikarya</taxon>
        <taxon>Ascomycota</taxon>
        <taxon>Pezizomycotina</taxon>
        <taxon>Sordariomycetes</taxon>
        <taxon>Hypocreomycetidae</taxon>
        <taxon>Glomerellales</taxon>
        <taxon>Glomerellaceae</taxon>
        <taxon>Colletotrichum</taxon>
        <taxon>Colletotrichum destructivum species complex</taxon>
    </lineage>
</organism>
<dbReference type="PANTHER" id="PTHR43591:SF24">
    <property type="entry name" value="2-METHOXY-6-POLYPRENYL-1,4-BENZOQUINOL METHYLASE, MITOCHONDRIAL"/>
    <property type="match status" value="1"/>
</dbReference>
<dbReference type="Pfam" id="PF13489">
    <property type="entry name" value="Methyltransf_23"/>
    <property type="match status" value="1"/>
</dbReference>
<dbReference type="RefSeq" id="XP_062783021.1">
    <property type="nucleotide sequence ID" value="XM_062926970.1"/>
</dbReference>
<evidence type="ECO:0000256" key="1">
    <source>
        <dbReference type="ARBA" id="ARBA00038158"/>
    </source>
</evidence>
<dbReference type="EMBL" id="CP137311">
    <property type="protein sequence ID" value="WQF85800.1"/>
    <property type="molecule type" value="Genomic_DNA"/>
</dbReference>
<feature type="compositionally biased region" description="Low complexity" evidence="2">
    <location>
        <begin position="13"/>
        <end position="32"/>
    </location>
</feature>
<keyword evidence="4" id="KW-1185">Reference proteome</keyword>
<comment type="similarity">
    <text evidence="1">Belongs to the methyltransferase superfamily. LaeA methyltransferase family.</text>
</comment>
<dbReference type="KEGG" id="cdet:87947314"/>
<dbReference type="Proteomes" id="UP001322277">
    <property type="component" value="Chromosome 7"/>
</dbReference>
<keyword evidence="3" id="KW-0808">Transferase</keyword>
<dbReference type="AlphaFoldDB" id="A0AAX4IRM2"/>
<protein>
    <submittedName>
        <fullName evidence="3">S-adenosyl-L-methionine-dependent methyltransferase superfamily</fullName>
    </submittedName>
</protein>
<gene>
    <name evidence="3" type="ORF">CDEST_10814</name>
</gene>
<accession>A0AAX4IRM2</accession>
<evidence type="ECO:0000313" key="3">
    <source>
        <dbReference type="EMBL" id="WQF85800.1"/>
    </source>
</evidence>